<gene>
    <name evidence="1" type="ORF">PRZ01_13230</name>
</gene>
<evidence type="ECO:0008006" key="3">
    <source>
        <dbReference type="Google" id="ProtNLM"/>
    </source>
</evidence>
<dbReference type="Proteomes" id="UP001219862">
    <property type="component" value="Unassembled WGS sequence"/>
</dbReference>
<protein>
    <recommendedName>
        <fullName evidence="3">TPR repeat-containing protein</fullName>
    </recommendedName>
</protein>
<evidence type="ECO:0000313" key="2">
    <source>
        <dbReference type="Proteomes" id="UP001219862"/>
    </source>
</evidence>
<reference evidence="1 2" key="1">
    <citation type="submission" date="2022-10" db="EMBL/GenBank/DDBJ databases">
        <title>paucibacter sp. hw8 Genome sequencing.</title>
        <authorList>
            <person name="Park S."/>
        </authorList>
    </citation>
    <scope>NUCLEOTIDE SEQUENCE [LARGE SCALE GENOMIC DNA]</scope>
    <source>
        <strain evidence="2">hw8</strain>
    </source>
</reference>
<name>A0ABT5KWF9_9BURK</name>
<sequence length="256" mass="28104">MKKLSEEHQLGETLQRFLVILGLSLSCACAAHAQVSEGICGPLRGGHYGPYDYRPDHHKQAAGDQMPHSDKRVLVEGAHFTPRVENLVGAQSGGQMGPPGADLSYTLRAFPNNHRALVSVVRYGEKFKTENPPALQYPVECYFERAIRFAPDDVIVRIIYASYLTNKNRHDEAVAQLKISTTLAKDNPFTQYNIGLAYFDLKEYSLALEQAHRAASLGFERSELSDKLKSVGQWQDLSDAPEAASAPAVASSSAAD</sequence>
<organism evidence="1 2">
    <name type="scientific">Roseateles koreensis</name>
    <dbReference type="NCBI Taxonomy" id="2987526"/>
    <lineage>
        <taxon>Bacteria</taxon>
        <taxon>Pseudomonadati</taxon>
        <taxon>Pseudomonadota</taxon>
        <taxon>Betaproteobacteria</taxon>
        <taxon>Burkholderiales</taxon>
        <taxon>Sphaerotilaceae</taxon>
        <taxon>Roseateles</taxon>
    </lineage>
</organism>
<dbReference type="SUPFAM" id="SSF48452">
    <property type="entry name" value="TPR-like"/>
    <property type="match status" value="1"/>
</dbReference>
<keyword evidence="2" id="KW-1185">Reference proteome</keyword>
<comment type="caution">
    <text evidence="1">The sequence shown here is derived from an EMBL/GenBank/DDBJ whole genome shotgun (WGS) entry which is preliminary data.</text>
</comment>
<proteinExistence type="predicted"/>
<dbReference type="EMBL" id="JAQQXS010000011">
    <property type="protein sequence ID" value="MDC8786156.1"/>
    <property type="molecule type" value="Genomic_DNA"/>
</dbReference>
<dbReference type="PROSITE" id="PS51257">
    <property type="entry name" value="PROKAR_LIPOPROTEIN"/>
    <property type="match status" value="1"/>
</dbReference>
<accession>A0ABT5KWF9</accession>
<dbReference type="Gene3D" id="1.25.40.10">
    <property type="entry name" value="Tetratricopeptide repeat domain"/>
    <property type="match status" value="1"/>
</dbReference>
<evidence type="ECO:0000313" key="1">
    <source>
        <dbReference type="EMBL" id="MDC8786156.1"/>
    </source>
</evidence>
<dbReference type="RefSeq" id="WP_273597271.1">
    <property type="nucleotide sequence ID" value="NZ_JAQQXS010000011.1"/>
</dbReference>
<dbReference type="InterPro" id="IPR011990">
    <property type="entry name" value="TPR-like_helical_dom_sf"/>
</dbReference>